<dbReference type="GO" id="GO:0003729">
    <property type="term" value="F:mRNA binding"/>
    <property type="evidence" value="ECO:0007669"/>
    <property type="project" value="TreeGrafter"/>
</dbReference>
<dbReference type="Proteomes" id="UP000195012">
    <property type="component" value="Unassembled WGS sequence"/>
</dbReference>
<dbReference type="PANTHER" id="PTHR23092:SF15">
    <property type="entry name" value="INACTIVE NON-CANONICAL POLY(A) RNA POLYMERASE PROTEIN TRF4-2-RELATED"/>
    <property type="match status" value="1"/>
</dbReference>
<dbReference type="SUPFAM" id="SSF81631">
    <property type="entry name" value="PAP/OAS1 substrate-binding domain"/>
    <property type="match status" value="1"/>
</dbReference>
<evidence type="ECO:0000259" key="2">
    <source>
        <dbReference type="Pfam" id="PF22600"/>
    </source>
</evidence>
<feature type="compositionally biased region" description="Low complexity" evidence="1">
    <location>
        <begin position="235"/>
        <end position="245"/>
    </location>
</feature>
<dbReference type="eggNOG" id="KOG1906">
    <property type="taxonomic scope" value="Eukaryota"/>
</dbReference>
<feature type="compositionally biased region" description="Polar residues" evidence="1">
    <location>
        <begin position="181"/>
        <end position="192"/>
    </location>
</feature>
<dbReference type="InterPro" id="IPR045862">
    <property type="entry name" value="Trf4-like"/>
</dbReference>
<dbReference type="CDD" id="cd05402">
    <property type="entry name" value="NT_PAP_TUTase"/>
    <property type="match status" value="1"/>
</dbReference>
<organism evidence="3 4">
    <name type="scientific">Plasmodium knowlesi</name>
    <dbReference type="NCBI Taxonomy" id="5850"/>
    <lineage>
        <taxon>Eukaryota</taxon>
        <taxon>Sar</taxon>
        <taxon>Alveolata</taxon>
        <taxon>Apicomplexa</taxon>
        <taxon>Aconoidasida</taxon>
        <taxon>Haemosporida</taxon>
        <taxon>Plasmodiidae</taxon>
        <taxon>Plasmodium</taxon>
        <taxon>Plasmodium (Plasmodium)</taxon>
    </lineage>
</organism>
<dbReference type="GO" id="GO:0043634">
    <property type="term" value="P:polyadenylation-dependent ncRNA catabolic process"/>
    <property type="evidence" value="ECO:0007669"/>
    <property type="project" value="TreeGrafter"/>
</dbReference>
<comment type="caution">
    <text evidence="3">The sequence shown here is derived from an EMBL/GenBank/DDBJ whole genome shotgun (WGS) entry which is preliminary data.</text>
</comment>
<dbReference type="InterPro" id="IPR054708">
    <property type="entry name" value="MTPAP-like_central"/>
</dbReference>
<gene>
    <name evidence="3" type="ORF">PKNOH_S09530700</name>
</gene>
<feature type="compositionally biased region" description="Basic and acidic residues" evidence="1">
    <location>
        <begin position="311"/>
        <end position="320"/>
    </location>
</feature>
<feature type="compositionally biased region" description="Basic and acidic residues" evidence="1">
    <location>
        <begin position="57"/>
        <end position="75"/>
    </location>
</feature>
<evidence type="ECO:0000256" key="1">
    <source>
        <dbReference type="SAM" id="MobiDB-lite"/>
    </source>
</evidence>
<dbReference type="Gene3D" id="1.10.1410.10">
    <property type="match status" value="1"/>
</dbReference>
<dbReference type="VEuPathDB" id="PlasmoDB:PKNH_1268200"/>
<dbReference type="SUPFAM" id="SSF81301">
    <property type="entry name" value="Nucleotidyltransferase"/>
    <property type="match status" value="1"/>
</dbReference>
<evidence type="ECO:0000313" key="3">
    <source>
        <dbReference type="EMBL" id="OTN66482.1"/>
    </source>
</evidence>
<accession>A0A1Y3DPB3</accession>
<dbReference type="GO" id="GO:0005730">
    <property type="term" value="C:nucleolus"/>
    <property type="evidence" value="ECO:0007669"/>
    <property type="project" value="TreeGrafter"/>
</dbReference>
<dbReference type="VEuPathDB" id="PlasmoDB:PKNOH_S09530700"/>
<reference evidence="3 4" key="1">
    <citation type="submission" date="2017-05" db="EMBL/GenBank/DDBJ databases">
        <title>PacBio assembly of a Plasmodium knowlesi genome sequence with Hi-C correction and manual annotation of the SICAvar gene family.</title>
        <authorList>
            <person name="Lapp S.A."/>
            <person name="Geraldo J.A."/>
            <person name="Chien J.-T."/>
            <person name="Ay F."/>
            <person name="Pakala S.B."/>
            <person name="Batugedara G."/>
            <person name="Humphrey J.C."/>
            <person name="Debarry J.D."/>
            <person name="Le Roch K.G."/>
            <person name="Galinski M.R."/>
            <person name="Kissinger J.C."/>
        </authorList>
    </citation>
    <scope>NUCLEOTIDE SEQUENCE [LARGE SCALE GENOMIC DNA]</scope>
    <source>
        <strain evidence="4">Malayan Strain Pk1 (A+)</strain>
    </source>
</reference>
<dbReference type="Pfam" id="PF22600">
    <property type="entry name" value="MTPAP-like_central"/>
    <property type="match status" value="1"/>
</dbReference>
<dbReference type="EMBL" id="NETL01000023">
    <property type="protein sequence ID" value="OTN66482.1"/>
    <property type="molecule type" value="Genomic_DNA"/>
</dbReference>
<proteinExistence type="predicted"/>
<feature type="domain" description="Poly(A) RNA polymerase mitochondrial-like central palm" evidence="2">
    <location>
        <begin position="401"/>
        <end position="519"/>
    </location>
</feature>
<dbReference type="GO" id="GO:0031499">
    <property type="term" value="C:TRAMP complex"/>
    <property type="evidence" value="ECO:0007669"/>
    <property type="project" value="TreeGrafter"/>
</dbReference>
<name>A0A1Y3DPB3_PLAKN</name>
<dbReference type="VEuPathDB" id="PlasmoDB:PKA1H_120072700"/>
<feature type="compositionally biased region" description="Basic residues" evidence="1">
    <location>
        <begin position="169"/>
        <end position="180"/>
    </location>
</feature>
<dbReference type="GO" id="GO:1990817">
    <property type="term" value="F:poly(A) RNA polymerase activity"/>
    <property type="evidence" value="ECO:0007669"/>
    <property type="project" value="InterPro"/>
</dbReference>
<protein>
    <submittedName>
        <fullName evidence="3">Putative Nucleotidyltransferase</fullName>
    </submittedName>
</protein>
<keyword evidence="3" id="KW-0808">Transferase</keyword>
<dbReference type="PANTHER" id="PTHR23092">
    <property type="entry name" value="POLY(A) RNA POLYMERASE"/>
    <property type="match status" value="1"/>
</dbReference>
<feature type="compositionally biased region" description="Basic and acidic residues" evidence="1">
    <location>
        <begin position="249"/>
        <end position="270"/>
    </location>
</feature>
<sequence>MDDFEYYFLQNEEESEHVKGAKVELHNVLKRNRERHSKVNKPMKAASNVISLLGGDDAPKGKMEEASHPGKGGEKTHRKGMQRSSARSREHCSKRRRTHKTDTKLKTEGEEEEEVPSEDPPVGDNSNEDHHHSEVNAECQSQPDDSVGEVVLEENRKGKRKLNENNITHHGKKAKGRKTKTSAIPTDLNNNDGKIPTVGEDDDKKDTSINWTATEGSAKSQSNSCSGTSDEDDQSASPSSGRSSSADCLSHDKDQNEGSRKMGSHTRGENGGRSVRLAPGVEDNTASATGANTGRAMSREKRVSGGSRQSRVSEEAKPEKKKYSGRMLLHKFKINYQSLTESEKKYYLYMMKKLRVHYDHERHIFYTDDVFTKCFTEKVRKEKEKFNYLGYLEYACFYILEWLTPTKEEKLLKHKSLLKLEVVVKSLFPKAKMEPFGSFVTGLSIPGSDLDVCFLNIPLEDLDALLLIAYALVKLDMVTDIRLIKDARVKILKYTDKETGVQVDVCTNQLSSRQTTDFIKSKMEKYIYLRPLVILLKFFLNTRNLNETYIGGIGSFMLCCMVLHFLQLHPTTFDWNVFNNSYLVKLLLEFFSFYSIDYKLDFNCSVLRGLGHVMPRYLRREYDINGRLCIENPIDISLDIGKNAYKIRYVFYLFSHQFCALTSLIGELRGKAGEALLSADGSERAINNKVEDNAVEKEDTYMEDKAEEQEENQLSHYAEGDKMNAAGYMYPLFFANFLNPDSIVFTKRFKANFPNPHWNISHFDFSITKEEKHKLLEMLREDITSSDFDEGVVPESTALFATFDKAFPFSLDLYNNAFRYA</sequence>
<evidence type="ECO:0000313" key="4">
    <source>
        <dbReference type="Proteomes" id="UP000195012"/>
    </source>
</evidence>
<dbReference type="GO" id="GO:0031123">
    <property type="term" value="P:RNA 3'-end processing"/>
    <property type="evidence" value="ECO:0007669"/>
    <property type="project" value="TreeGrafter"/>
</dbReference>
<feature type="compositionally biased region" description="Polar residues" evidence="1">
    <location>
        <begin position="208"/>
        <end position="228"/>
    </location>
</feature>
<dbReference type="OrthoDB" id="273917at2759"/>
<dbReference type="Gene3D" id="3.30.460.10">
    <property type="entry name" value="Beta Polymerase, domain 2"/>
    <property type="match status" value="1"/>
</dbReference>
<feature type="region of interest" description="Disordered" evidence="1">
    <location>
        <begin position="52"/>
        <end position="320"/>
    </location>
</feature>
<dbReference type="OMA" id="DIGKNAY"/>
<dbReference type="AlphaFoldDB" id="A0A1Y3DPB3"/>
<dbReference type="InterPro" id="IPR043519">
    <property type="entry name" value="NT_sf"/>
</dbReference>